<proteinExistence type="predicted"/>
<reference evidence="1" key="1">
    <citation type="journal article" date="2018" name="PLoS Negl. Trop. Dis.">
        <title>Sialome diversity of ticks revealed by RNAseq of single tick salivary glands.</title>
        <authorList>
            <person name="Perner J."/>
            <person name="Kropackova S."/>
            <person name="Kopacek P."/>
            <person name="Ribeiro J.M."/>
        </authorList>
    </citation>
    <scope>NUCLEOTIDE SEQUENCE</scope>
    <source>
        <strain evidence="1">Siblings of single egg batch collected in Ceske Budejovice</strain>
        <tissue evidence="1">Salivary glands</tissue>
    </source>
</reference>
<dbReference type="AlphaFoldDB" id="A0A147BF18"/>
<protein>
    <submittedName>
        <fullName evidence="1">Uncharacterized protein</fullName>
    </submittedName>
</protein>
<evidence type="ECO:0000313" key="1">
    <source>
        <dbReference type="EMBL" id="JAR89387.1"/>
    </source>
</evidence>
<dbReference type="EMBL" id="GEGO01006017">
    <property type="protein sequence ID" value="JAR89387.1"/>
    <property type="molecule type" value="Transcribed_RNA"/>
</dbReference>
<sequence length="92" mass="10177">MAQRRMVAGCACAMPPSRSRKSCGRHRPCRLPRRQAKCPRAPSQGDRVATRGVRDFPRRVACSSRLSRAWPRHSPSAAELAVVSLWATSLPP</sequence>
<name>A0A147BF18_IXORI</name>
<organism evidence="1">
    <name type="scientific">Ixodes ricinus</name>
    <name type="common">Common tick</name>
    <name type="synonym">Acarus ricinus</name>
    <dbReference type="NCBI Taxonomy" id="34613"/>
    <lineage>
        <taxon>Eukaryota</taxon>
        <taxon>Metazoa</taxon>
        <taxon>Ecdysozoa</taxon>
        <taxon>Arthropoda</taxon>
        <taxon>Chelicerata</taxon>
        <taxon>Arachnida</taxon>
        <taxon>Acari</taxon>
        <taxon>Parasitiformes</taxon>
        <taxon>Ixodida</taxon>
        <taxon>Ixodoidea</taxon>
        <taxon>Ixodidae</taxon>
        <taxon>Ixodinae</taxon>
        <taxon>Ixodes</taxon>
    </lineage>
</organism>
<accession>A0A147BF18</accession>